<feature type="region of interest" description="Disordered" evidence="1">
    <location>
        <begin position="113"/>
        <end position="132"/>
    </location>
</feature>
<dbReference type="AlphaFoldDB" id="A0A8A2VAZ8"/>
<dbReference type="EMBL" id="CP071462">
    <property type="protein sequence ID" value="QSW97612.1"/>
    <property type="molecule type" value="Genomic_DNA"/>
</dbReference>
<keyword evidence="3" id="KW-1185">Reference proteome</keyword>
<gene>
    <name evidence="2" type="ORF">J0X25_09260</name>
</gene>
<dbReference type="GO" id="GO:0008939">
    <property type="term" value="F:nicotinate-nucleotide-dimethylbenzimidazole phosphoribosyltransferase activity"/>
    <property type="evidence" value="ECO:0007669"/>
    <property type="project" value="InterPro"/>
</dbReference>
<dbReference type="Proteomes" id="UP000663203">
    <property type="component" value="Chromosome"/>
</dbReference>
<evidence type="ECO:0000256" key="1">
    <source>
        <dbReference type="SAM" id="MobiDB-lite"/>
    </source>
</evidence>
<reference evidence="2 3" key="1">
    <citation type="submission" date="2021-03" db="EMBL/GenBank/DDBJ databases">
        <title>Haloterrigena longa sp. nov. and Haloterrigena limicola sp. nov., extremely halophilic archaea isolated from a salt lake.</title>
        <authorList>
            <person name="Henglin C."/>
        </authorList>
    </citation>
    <scope>NUCLEOTIDE SEQUENCE [LARGE SCALE GENOMIC DNA]</scope>
    <source>
        <strain evidence="2 3">KZCA68</strain>
    </source>
</reference>
<name>A0A8A2VAZ8_9EURY</name>
<organism evidence="2 3">
    <name type="scientific">Haloterrigena alkaliphila</name>
    <dbReference type="NCBI Taxonomy" id="2816475"/>
    <lineage>
        <taxon>Archaea</taxon>
        <taxon>Methanobacteriati</taxon>
        <taxon>Methanobacteriota</taxon>
        <taxon>Stenosarchaea group</taxon>
        <taxon>Halobacteria</taxon>
        <taxon>Halobacteriales</taxon>
        <taxon>Natrialbaceae</taxon>
        <taxon>Haloterrigena</taxon>
    </lineage>
</organism>
<sequence>MSSVANDGSANIEEAPAFLNLDLTVTDPGFKDTDHPSMEAYVAREAKEGAGMGGGLALAAHDGISMADIRGSIVERYAVFSKRRITQLRGGRTDRKSLHEGFRDQLYELGRREDSLDADGLPSRRLDTPFNQ</sequence>
<dbReference type="InterPro" id="IPR036087">
    <property type="entry name" value="Nict_dMeBzImd_PRibTrfase_sf"/>
</dbReference>
<evidence type="ECO:0000313" key="2">
    <source>
        <dbReference type="EMBL" id="QSW97612.1"/>
    </source>
</evidence>
<dbReference type="Gene3D" id="3.40.50.10210">
    <property type="match status" value="1"/>
</dbReference>
<proteinExistence type="predicted"/>
<evidence type="ECO:0000313" key="3">
    <source>
        <dbReference type="Proteomes" id="UP000663203"/>
    </source>
</evidence>
<protein>
    <submittedName>
        <fullName evidence="2">Uncharacterized protein</fullName>
    </submittedName>
</protein>
<feature type="compositionally biased region" description="Basic and acidic residues" evidence="1">
    <location>
        <begin position="122"/>
        <end position="132"/>
    </location>
</feature>
<accession>A0A8A2VAZ8</accession>